<evidence type="ECO:0000256" key="2">
    <source>
        <dbReference type="ARBA" id="ARBA00022679"/>
    </source>
</evidence>
<dbReference type="GO" id="GO:0019254">
    <property type="term" value="P:carnitine metabolic process, CoA-linked"/>
    <property type="evidence" value="ECO:0007669"/>
    <property type="project" value="TreeGrafter"/>
</dbReference>
<dbReference type="EMBL" id="JABEBT010000009">
    <property type="protein sequence ID" value="KAF7638830.1"/>
    <property type="molecule type" value="Genomic_DNA"/>
</dbReference>
<keyword evidence="3" id="KW-0012">Acyltransferase</keyword>
<dbReference type="OrthoDB" id="240216at2759"/>
<dbReference type="PANTHER" id="PTHR22589:SF103">
    <property type="entry name" value="CARNITINE O-ACETYL-TRANSFERASE, ISOFORM A-RELATED"/>
    <property type="match status" value="1"/>
</dbReference>
<gene>
    <name evidence="5" type="ORF">Mgra_00001638</name>
</gene>
<evidence type="ECO:0000256" key="1">
    <source>
        <dbReference type="ARBA" id="ARBA00005232"/>
    </source>
</evidence>
<evidence type="ECO:0000256" key="3">
    <source>
        <dbReference type="ARBA" id="ARBA00023315"/>
    </source>
</evidence>
<evidence type="ECO:0000259" key="4">
    <source>
        <dbReference type="Pfam" id="PF00755"/>
    </source>
</evidence>
<dbReference type="Gene3D" id="3.30.559.10">
    <property type="entry name" value="Chloramphenicol acetyltransferase-like domain"/>
    <property type="match status" value="1"/>
</dbReference>
<dbReference type="PANTHER" id="PTHR22589">
    <property type="entry name" value="CARNITINE O-ACYLTRANSFERASE"/>
    <property type="match status" value="1"/>
</dbReference>
<dbReference type="AlphaFoldDB" id="A0A8S9ZZX1"/>
<keyword evidence="2" id="KW-0808">Transferase</keyword>
<dbReference type="InterPro" id="IPR023213">
    <property type="entry name" value="CAT-like_dom_sf"/>
</dbReference>
<comment type="caution">
    <text evidence="5">The sequence shown here is derived from an EMBL/GenBank/DDBJ whole genome shotgun (WGS) entry which is preliminary data.</text>
</comment>
<dbReference type="InterPro" id="IPR000542">
    <property type="entry name" value="Carn_acyl_trans"/>
</dbReference>
<sequence length="242" mass="28035">MPISQLYKKILTTIMPCSTSSPSFIPPINQIIRSNATIQNNLINNNTSLPKLPLPQLEHTIEKFLKFSKAIQDPKDYGETLIIANKFLQSNESKQLQMKLEIRAQKLPNWLTPWWLNIAYLAARTPLPIITSPGVTFPYFNFNGIEGQINYAARIIQSAVKFHHKILGNELTPDKGHGHVLFDMEQYKLYSALPEFQKLEWMKFIMEKIKKNGQNIFWLSEMDIFTKCLFMIMNLKYLALTN</sequence>
<comment type="similarity">
    <text evidence="1">Belongs to the carnitine/choline acetyltransferase family.</text>
</comment>
<evidence type="ECO:0000313" key="6">
    <source>
        <dbReference type="Proteomes" id="UP000605970"/>
    </source>
</evidence>
<dbReference type="InterPro" id="IPR042231">
    <property type="entry name" value="Cho/carn_acyl_trans_2"/>
</dbReference>
<dbReference type="InterPro" id="IPR039551">
    <property type="entry name" value="Cho/carn_acyl_trans"/>
</dbReference>
<keyword evidence="6" id="KW-1185">Reference proteome</keyword>
<dbReference type="SUPFAM" id="SSF52777">
    <property type="entry name" value="CoA-dependent acyltransferases"/>
    <property type="match status" value="1"/>
</dbReference>
<dbReference type="Gene3D" id="3.30.559.70">
    <property type="entry name" value="Choline/Carnitine o-acyltransferase, domain 2"/>
    <property type="match status" value="1"/>
</dbReference>
<name>A0A8S9ZZX1_9BILA</name>
<evidence type="ECO:0000313" key="5">
    <source>
        <dbReference type="EMBL" id="KAF7638830.1"/>
    </source>
</evidence>
<dbReference type="Pfam" id="PF00755">
    <property type="entry name" value="Carn_acyltransf"/>
    <property type="match status" value="1"/>
</dbReference>
<accession>A0A8S9ZZX1</accession>
<organism evidence="5 6">
    <name type="scientific">Meloidogyne graminicola</name>
    <dbReference type="NCBI Taxonomy" id="189291"/>
    <lineage>
        <taxon>Eukaryota</taxon>
        <taxon>Metazoa</taxon>
        <taxon>Ecdysozoa</taxon>
        <taxon>Nematoda</taxon>
        <taxon>Chromadorea</taxon>
        <taxon>Rhabditida</taxon>
        <taxon>Tylenchina</taxon>
        <taxon>Tylenchomorpha</taxon>
        <taxon>Tylenchoidea</taxon>
        <taxon>Meloidogynidae</taxon>
        <taxon>Meloidogyninae</taxon>
        <taxon>Meloidogyne</taxon>
    </lineage>
</organism>
<proteinExistence type="inferred from homology"/>
<reference evidence="5" key="1">
    <citation type="journal article" date="2020" name="Ecol. Evol.">
        <title>Genome structure and content of the rice root-knot nematode (Meloidogyne graminicola).</title>
        <authorList>
            <person name="Phan N.T."/>
            <person name="Danchin E.G.J."/>
            <person name="Klopp C."/>
            <person name="Perfus-Barbeoch L."/>
            <person name="Kozlowski D.K."/>
            <person name="Koutsovoulos G.D."/>
            <person name="Lopez-Roques C."/>
            <person name="Bouchez O."/>
            <person name="Zahm M."/>
            <person name="Besnard G."/>
            <person name="Bellafiore S."/>
        </authorList>
    </citation>
    <scope>NUCLEOTIDE SEQUENCE</scope>
    <source>
        <strain evidence="5">VN-18</strain>
    </source>
</reference>
<dbReference type="Proteomes" id="UP000605970">
    <property type="component" value="Unassembled WGS sequence"/>
</dbReference>
<protein>
    <submittedName>
        <fullName evidence="5">Carn_acyltransf domain-containing protein</fullName>
    </submittedName>
</protein>
<feature type="domain" description="Choline/carnitine acyltransferase" evidence="4">
    <location>
        <begin position="52"/>
        <end position="188"/>
    </location>
</feature>
<dbReference type="GO" id="GO:0004092">
    <property type="term" value="F:carnitine O-acetyltransferase activity"/>
    <property type="evidence" value="ECO:0007669"/>
    <property type="project" value="TreeGrafter"/>
</dbReference>
<dbReference type="GO" id="GO:0005777">
    <property type="term" value="C:peroxisome"/>
    <property type="evidence" value="ECO:0007669"/>
    <property type="project" value="TreeGrafter"/>
</dbReference>